<keyword evidence="1" id="KW-1133">Transmembrane helix</keyword>
<dbReference type="EMBL" id="CP064789">
    <property type="protein sequence ID" value="QSG11785.1"/>
    <property type="molecule type" value="Genomic_DNA"/>
</dbReference>
<dbReference type="Pfam" id="PF24432">
    <property type="entry name" value="DUF7555"/>
    <property type="match status" value="1"/>
</dbReference>
<accession>A0A897NK03</accession>
<feature type="transmembrane region" description="Helical" evidence="1">
    <location>
        <begin position="12"/>
        <end position="33"/>
    </location>
</feature>
<proteinExistence type="predicted"/>
<name>A0A897NK03_9EURY</name>
<feature type="transmembrane region" description="Helical" evidence="1">
    <location>
        <begin position="108"/>
        <end position="127"/>
    </location>
</feature>
<keyword evidence="1" id="KW-0472">Membrane</keyword>
<dbReference type="Proteomes" id="UP000663305">
    <property type="component" value="Chromosome"/>
</dbReference>
<evidence type="ECO:0000313" key="3">
    <source>
        <dbReference type="Proteomes" id="UP000663305"/>
    </source>
</evidence>
<feature type="transmembrane region" description="Helical" evidence="1">
    <location>
        <begin position="39"/>
        <end position="59"/>
    </location>
</feature>
<organism evidence="2 3">
    <name type="scientific">Halapricum desulfuricans</name>
    <dbReference type="NCBI Taxonomy" id="2841257"/>
    <lineage>
        <taxon>Archaea</taxon>
        <taxon>Methanobacteriati</taxon>
        <taxon>Methanobacteriota</taxon>
        <taxon>Stenosarchaea group</taxon>
        <taxon>Halobacteria</taxon>
        <taxon>Halobacteriales</taxon>
        <taxon>Haloarculaceae</taxon>
        <taxon>Halapricum</taxon>
    </lineage>
</organism>
<dbReference type="InterPro" id="IPR055977">
    <property type="entry name" value="DUF7555"/>
</dbReference>
<reference evidence="2" key="1">
    <citation type="submission" date="2020-11" db="EMBL/GenBank/DDBJ databases">
        <title>Carbohydrate-dependent, anaerobic sulfur respiration: A novel catabolism in halophilic archaea.</title>
        <authorList>
            <person name="Sorokin D.Y."/>
            <person name="Messina E."/>
            <person name="Smedile F."/>
            <person name="La Cono V."/>
            <person name="Hallsworth J.E."/>
            <person name="Yakimov M.M."/>
        </authorList>
    </citation>
    <scope>NUCLEOTIDE SEQUENCE</scope>
    <source>
        <strain evidence="2">HSR-Bgl</strain>
    </source>
</reference>
<protein>
    <submittedName>
        <fullName evidence="2">Putative membrane protein</fullName>
    </submittedName>
</protein>
<sequence length="130" mass="14238">MTSEIYRSIEFAFWVGTVSVMIVGVSAVGAVLFGSGLLTLKYILFVVGFVLFGIGSFGIQPKSPRKRKKRITVDSDDPLAFEERIQQLPPLDDNPVPHPDRISRNVKVFVTSLVVLGVSLILEYALGVSV</sequence>
<evidence type="ECO:0000256" key="1">
    <source>
        <dbReference type="SAM" id="Phobius"/>
    </source>
</evidence>
<evidence type="ECO:0000313" key="2">
    <source>
        <dbReference type="EMBL" id="QSG11785.1"/>
    </source>
</evidence>
<dbReference type="AlphaFoldDB" id="A0A897NK03"/>
<gene>
    <name evidence="2" type="ORF">HSBGL_1364</name>
</gene>
<keyword evidence="1" id="KW-0812">Transmembrane</keyword>